<reference evidence="2" key="1">
    <citation type="submission" date="2020-05" db="EMBL/GenBank/DDBJ databases">
        <title>Frigoriglobus tundricola gen. nov., sp. nov., a psychrotolerant cellulolytic planctomycete of the family Gemmataceae with two divergent copies of 16S rRNA gene.</title>
        <authorList>
            <person name="Kulichevskaya I.S."/>
            <person name="Ivanova A.A."/>
            <person name="Naumoff D.G."/>
            <person name="Beletsky A.V."/>
            <person name="Rijpstra W.I.C."/>
            <person name="Sinninghe Damste J.S."/>
            <person name="Mardanov A.V."/>
            <person name="Ravin N.V."/>
            <person name="Dedysh S.N."/>
        </authorList>
    </citation>
    <scope>NUCLEOTIDE SEQUENCE [LARGE SCALE GENOMIC DNA]</scope>
    <source>
        <strain evidence="2">PL17</strain>
    </source>
</reference>
<evidence type="ECO:0000313" key="2">
    <source>
        <dbReference type="Proteomes" id="UP000503447"/>
    </source>
</evidence>
<dbReference type="KEGG" id="ftj:FTUN_2064"/>
<sequence length="51" mass="5771">MGKLPLMTSKVIESQVVKSQSQGPKRVPVFDLMTCDFMTFDFKTFVRAATK</sequence>
<name>A0A6M5YML6_9BACT</name>
<accession>A0A6M5YML6</accession>
<organism evidence="1 2">
    <name type="scientific">Frigoriglobus tundricola</name>
    <dbReference type="NCBI Taxonomy" id="2774151"/>
    <lineage>
        <taxon>Bacteria</taxon>
        <taxon>Pseudomonadati</taxon>
        <taxon>Planctomycetota</taxon>
        <taxon>Planctomycetia</taxon>
        <taxon>Gemmatales</taxon>
        <taxon>Gemmataceae</taxon>
        <taxon>Frigoriglobus</taxon>
    </lineage>
</organism>
<proteinExistence type="predicted"/>
<dbReference type="EMBL" id="CP053452">
    <property type="protein sequence ID" value="QJW94543.1"/>
    <property type="molecule type" value="Genomic_DNA"/>
</dbReference>
<keyword evidence="2" id="KW-1185">Reference proteome</keyword>
<protein>
    <submittedName>
        <fullName evidence="1">Uncharacterized protein</fullName>
    </submittedName>
</protein>
<gene>
    <name evidence="1" type="ORF">FTUN_2064</name>
</gene>
<dbReference type="AlphaFoldDB" id="A0A6M5YML6"/>
<dbReference type="Proteomes" id="UP000503447">
    <property type="component" value="Chromosome"/>
</dbReference>
<evidence type="ECO:0000313" key="1">
    <source>
        <dbReference type="EMBL" id="QJW94543.1"/>
    </source>
</evidence>